<dbReference type="STRING" id="561061.SAMN05660862_2514"/>
<dbReference type="InterPro" id="IPR010572">
    <property type="entry name" value="Tail_dom"/>
</dbReference>
<dbReference type="RefSeq" id="WP_085473245.1">
    <property type="nucleotide sequence ID" value="NZ_FXAU01000004.1"/>
</dbReference>
<protein>
    <recommendedName>
        <fullName evidence="1">Tail spike domain-containing protein</fullName>
    </recommendedName>
</protein>
<sequence length="793" mass="89620">MLNSLQFYRNGMPTVFVPIDEQTIYFDECMGRFDVQTQFYSPVVLDIRTDDYILYNGVRFTVNVMYPVVRSDVFHYTITLEHPSYWLKDVCFKHQQSIEFSYFGTPKMFLELIVENMNVDDTGWMVGACEDVDEKLVEFFASGTGFTCKGALQKIAEEFSLEYWFSGDGKTINITQQAGMETNIHFSYGRSKGLYSVERGMLETPLYNRIYGFGSSVNLAESYRNKADRLTLDNGCIERQLNDGERRRETSIIFEDIFPERTGTLTAISEDWLTLTDSTLDFDLNGNRIEGVQAKVVFKSGELSGQDFDISSYNSGTKTIRIKPNTEKNGFTVPSATFNPVVGDKYTLVGIEQPQSYIDDAEKRLYDAVLKSFKQLTRPPYKVEIDEKYMRENAFVLKSGDRVRLVDDKLGIDDMIRVTSVSFPLVNPNQCTVVISDKITYTQEVQFIIEKDKIKETVKQVDRTKTEQQRVQAMRMRQLQELVFDPDGYFDGTNIRPNSIETIMLAVGAKSQNFYTNGVRIEVNSGDNPNVVVVTAGQIVHRELKIEGLGYIWEIGGTTFDSLIDGKYYFLSAKCSATSLIGQWYLSESPMAADVEVGFIHFNLGVIYAVADSKRDYSFTNGMTYVNGDNITTGKIRAERIDVQELFSQEINAEKLIITGDSRIAGFKISGDSLEPILPAMEYAGKFRIRPMGFSWDSLFQEFVPGQPLPKLHYVSLETSEDDAILKFKRLNNPEIDKGILLDMVGGTAIEILSGRIVVDGSEGLTTKQAISTPNGTRYLNYKSGIMVGISDN</sequence>
<dbReference type="AlphaFoldDB" id="A0A1X7K3S0"/>
<dbReference type="OrthoDB" id="1031347at2"/>
<evidence type="ECO:0000313" key="2">
    <source>
        <dbReference type="EMBL" id="SMG35343.1"/>
    </source>
</evidence>
<dbReference type="Pfam" id="PF06605">
    <property type="entry name" value="Prophage_tail"/>
    <property type="match status" value="1"/>
</dbReference>
<reference evidence="2 3" key="1">
    <citation type="submission" date="2017-04" db="EMBL/GenBank/DDBJ databases">
        <authorList>
            <person name="Afonso C.L."/>
            <person name="Miller P.J."/>
            <person name="Scott M.A."/>
            <person name="Spackman E."/>
            <person name="Goraichik I."/>
            <person name="Dimitrov K.M."/>
            <person name="Suarez D.L."/>
            <person name="Swayne D.E."/>
        </authorList>
    </citation>
    <scope>NUCLEOTIDE SEQUENCE [LARGE SCALE GENOMIC DNA]</scope>
    <source>
        <strain evidence="2 3">DSM 22418</strain>
    </source>
</reference>
<accession>A0A1X7K3S0</accession>
<name>A0A1X7K3S0_9SPHI</name>
<dbReference type="EMBL" id="FXAU01000004">
    <property type="protein sequence ID" value="SMG35343.1"/>
    <property type="molecule type" value="Genomic_DNA"/>
</dbReference>
<proteinExistence type="predicted"/>
<gene>
    <name evidence="2" type="ORF">SAMN05660862_2514</name>
</gene>
<organism evidence="2 3">
    <name type="scientific">Sphingobacterium psychroaquaticum</name>
    <dbReference type="NCBI Taxonomy" id="561061"/>
    <lineage>
        <taxon>Bacteria</taxon>
        <taxon>Pseudomonadati</taxon>
        <taxon>Bacteroidota</taxon>
        <taxon>Sphingobacteriia</taxon>
        <taxon>Sphingobacteriales</taxon>
        <taxon>Sphingobacteriaceae</taxon>
        <taxon>Sphingobacterium</taxon>
    </lineage>
</organism>
<evidence type="ECO:0000313" key="3">
    <source>
        <dbReference type="Proteomes" id="UP000192980"/>
    </source>
</evidence>
<evidence type="ECO:0000259" key="1">
    <source>
        <dbReference type="Pfam" id="PF06605"/>
    </source>
</evidence>
<keyword evidence="3" id="KW-1185">Reference proteome</keyword>
<feature type="domain" description="Tail spike" evidence="1">
    <location>
        <begin position="105"/>
        <end position="436"/>
    </location>
</feature>
<dbReference type="Proteomes" id="UP000192980">
    <property type="component" value="Unassembled WGS sequence"/>
</dbReference>